<dbReference type="RefSeq" id="WP_395113741.1">
    <property type="nucleotide sequence ID" value="NZ_JBIMSN010000026.1"/>
</dbReference>
<dbReference type="InterPro" id="IPR009057">
    <property type="entry name" value="Homeodomain-like_sf"/>
</dbReference>
<dbReference type="EMBL" id="JBIMSN010000026">
    <property type="protein sequence ID" value="MFH5228263.1"/>
    <property type="molecule type" value="Genomic_DNA"/>
</dbReference>
<dbReference type="Proteomes" id="UP001609176">
    <property type="component" value="Unassembled WGS sequence"/>
</dbReference>
<evidence type="ECO:0000259" key="3">
    <source>
        <dbReference type="PROSITE" id="PS50977"/>
    </source>
</evidence>
<sequence>MTSSNSDPATERILDAALQSFEEIGIRRTTIEDIARRAGIERVTVYRRVGSKDEVVVAVIGRESQRLILELVEASKVGNTFDERIVHAFTVVMRHLWGHALANRLIALEPESALPRLTTGGTDVLASAVFATVQLLQQSVADGLLAPADDFAPRAEVIVRIIHSLMMTPRVHLDLSTDEQLRAFALRYIVPIAG</sequence>
<comment type="caution">
    <text evidence="6">The sequence shown here is derived from an EMBL/GenBank/DDBJ whole genome shotgun (WGS) entry which is preliminary data.</text>
</comment>
<organism evidence="6 8">
    <name type="scientific">Antrihabitans spumae</name>
    <dbReference type="NCBI Taxonomy" id="3373370"/>
    <lineage>
        <taxon>Bacteria</taxon>
        <taxon>Bacillati</taxon>
        <taxon>Actinomycetota</taxon>
        <taxon>Actinomycetes</taxon>
        <taxon>Mycobacteriales</taxon>
        <taxon>Nocardiaceae</taxon>
        <taxon>Antrihabitans</taxon>
    </lineage>
</organism>
<dbReference type="EMBL" id="JBIMSP010000005">
    <property type="protein sequence ID" value="MFH5241310.1"/>
    <property type="molecule type" value="Genomic_DNA"/>
</dbReference>
<evidence type="ECO:0000313" key="5">
    <source>
        <dbReference type="EMBL" id="MFH5228263.1"/>
    </source>
</evidence>
<proteinExistence type="predicted"/>
<evidence type="ECO:0000313" key="6">
    <source>
        <dbReference type="EMBL" id="MFH5241310.1"/>
    </source>
</evidence>
<dbReference type="InterPro" id="IPR001647">
    <property type="entry name" value="HTH_TetR"/>
</dbReference>
<evidence type="ECO:0000313" key="7">
    <source>
        <dbReference type="Proteomes" id="UP001609175"/>
    </source>
</evidence>
<dbReference type="Proteomes" id="UP001609219">
    <property type="component" value="Unassembled WGS sequence"/>
</dbReference>
<reference evidence="7 8" key="1">
    <citation type="submission" date="2024-10" db="EMBL/GenBank/DDBJ databases">
        <authorList>
            <person name="Riesco R."/>
        </authorList>
    </citation>
    <scope>NUCLEOTIDE SEQUENCE [LARGE SCALE GENOMIC DNA]</scope>
    <source>
        <strain evidence="6 8">NCIMB 15448</strain>
        <strain evidence="4 7">NCIMB 15449</strain>
        <strain evidence="5 9">NCIMB 15450</strain>
    </source>
</reference>
<dbReference type="Proteomes" id="UP001609175">
    <property type="component" value="Unassembled WGS sequence"/>
</dbReference>
<dbReference type="PRINTS" id="PR00455">
    <property type="entry name" value="HTHTETR"/>
</dbReference>
<evidence type="ECO:0000256" key="1">
    <source>
        <dbReference type="ARBA" id="ARBA00023125"/>
    </source>
</evidence>
<dbReference type="Pfam" id="PF00440">
    <property type="entry name" value="TetR_N"/>
    <property type="match status" value="1"/>
</dbReference>
<evidence type="ECO:0000313" key="9">
    <source>
        <dbReference type="Proteomes" id="UP001609219"/>
    </source>
</evidence>
<dbReference type="SUPFAM" id="SSF46689">
    <property type="entry name" value="Homeodomain-like"/>
    <property type="match status" value="1"/>
</dbReference>
<dbReference type="EMBL" id="JBIMSO010000038">
    <property type="protein sequence ID" value="MFH5208260.1"/>
    <property type="molecule type" value="Genomic_DNA"/>
</dbReference>
<dbReference type="PANTHER" id="PTHR30055">
    <property type="entry name" value="HTH-TYPE TRANSCRIPTIONAL REGULATOR RUTR"/>
    <property type="match status" value="1"/>
</dbReference>
<gene>
    <name evidence="6" type="ORF">ACHIPV_05345</name>
    <name evidence="4" type="ORF">ACHIPZ_08575</name>
    <name evidence="5" type="ORF">ACHIRB_06685</name>
</gene>
<protein>
    <submittedName>
        <fullName evidence="6">TetR/AcrR family transcriptional regulator</fullName>
    </submittedName>
</protein>
<dbReference type="InterPro" id="IPR050109">
    <property type="entry name" value="HTH-type_TetR-like_transc_reg"/>
</dbReference>
<evidence type="ECO:0000256" key="2">
    <source>
        <dbReference type="PROSITE-ProRule" id="PRU00335"/>
    </source>
</evidence>
<feature type="domain" description="HTH tetR-type" evidence="3">
    <location>
        <begin position="7"/>
        <end position="67"/>
    </location>
</feature>
<keyword evidence="1 2" id="KW-0238">DNA-binding</keyword>
<feature type="DNA-binding region" description="H-T-H motif" evidence="2">
    <location>
        <begin position="30"/>
        <end position="49"/>
    </location>
</feature>
<dbReference type="PROSITE" id="PS50977">
    <property type="entry name" value="HTH_TETR_2"/>
    <property type="match status" value="1"/>
</dbReference>
<evidence type="ECO:0000313" key="8">
    <source>
        <dbReference type="Proteomes" id="UP001609176"/>
    </source>
</evidence>
<keyword evidence="9" id="KW-1185">Reference proteome</keyword>
<name>A0ABW7KFT7_9NOCA</name>
<dbReference type="Gene3D" id="1.10.357.10">
    <property type="entry name" value="Tetracycline Repressor, domain 2"/>
    <property type="match status" value="1"/>
</dbReference>
<accession>A0ABW7KFT7</accession>
<evidence type="ECO:0000313" key="4">
    <source>
        <dbReference type="EMBL" id="MFH5208260.1"/>
    </source>
</evidence>
<dbReference type="PANTHER" id="PTHR30055:SF153">
    <property type="entry name" value="HTH-TYPE TRANSCRIPTIONAL REPRESSOR RV3405C"/>
    <property type="match status" value="1"/>
</dbReference>